<comment type="caution">
    <text evidence="3">The sequence shown here is derived from an EMBL/GenBank/DDBJ whole genome shotgun (WGS) entry which is preliminary data.</text>
</comment>
<accession>A0ABT8KQC2</accession>
<dbReference type="Proteomes" id="UP001172082">
    <property type="component" value="Unassembled WGS sequence"/>
</dbReference>
<dbReference type="RefSeq" id="WP_346752243.1">
    <property type="nucleotide sequence ID" value="NZ_JAUJEA010000004.1"/>
</dbReference>
<dbReference type="CDD" id="cd00130">
    <property type="entry name" value="PAS"/>
    <property type="match status" value="1"/>
</dbReference>
<dbReference type="InterPro" id="IPR000014">
    <property type="entry name" value="PAS"/>
</dbReference>
<evidence type="ECO:0000313" key="4">
    <source>
        <dbReference type="Proteomes" id="UP001172082"/>
    </source>
</evidence>
<evidence type="ECO:0000256" key="1">
    <source>
        <dbReference type="SAM" id="Coils"/>
    </source>
</evidence>
<dbReference type="Gene3D" id="3.30.450.40">
    <property type="match status" value="1"/>
</dbReference>
<evidence type="ECO:0000259" key="2">
    <source>
        <dbReference type="PROSITE" id="PS50112"/>
    </source>
</evidence>
<sequence length="439" mass="50186">MSIASKLRLPYIFIKSRDITYLKTCRIEKEQLHEEITQATEFVEGIRQGNLDVEYVGLNDDKSKLAESLLDMRDHMKRTAEQEKQRNWITEGLAQFADILRADYESLKDFSNLVISSLVEYMGVNQGGIFILDKDDDNNDYLELQGCYAYGRKKFHQKRFSPGEGLVGQAFLERESIYLKEIPKDYLTITSGLGEATPRTVLIVPLMLNDEVYGIIELASFHEIPQYQIDFMLKVGENIASTVAAVKTAEHTQGLLEETQQTTEELRAQEEEMRQSVEELQVIQEGMERKQNEIIESESKSRAIFQGSMDSIFTFDEKGIIEDINKTAANTFLFDHDELIGRDITTVIKGLNLSNYAKLLTTTRRMRGIRKDGSLFTMEVSMSEASLVKGKQLVLYARDISKMLERETQIAESLMELDKMRAELQALKKVESKNLDSSN</sequence>
<dbReference type="InterPro" id="IPR003018">
    <property type="entry name" value="GAF"/>
</dbReference>
<dbReference type="Pfam" id="PF13185">
    <property type="entry name" value="GAF_2"/>
    <property type="match status" value="1"/>
</dbReference>
<dbReference type="EMBL" id="JAUJEA010000004">
    <property type="protein sequence ID" value="MDN5202217.1"/>
    <property type="molecule type" value="Genomic_DNA"/>
</dbReference>
<name>A0ABT8KQC2_9BACT</name>
<evidence type="ECO:0000313" key="3">
    <source>
        <dbReference type="EMBL" id="MDN5202217.1"/>
    </source>
</evidence>
<dbReference type="Gene3D" id="3.30.450.20">
    <property type="entry name" value="PAS domain"/>
    <property type="match status" value="1"/>
</dbReference>
<keyword evidence="4" id="KW-1185">Reference proteome</keyword>
<dbReference type="SUPFAM" id="SSF55785">
    <property type="entry name" value="PYP-like sensor domain (PAS domain)"/>
    <property type="match status" value="1"/>
</dbReference>
<gene>
    <name evidence="3" type="ORF">QQ008_12605</name>
</gene>
<dbReference type="Pfam" id="PF13426">
    <property type="entry name" value="PAS_9"/>
    <property type="match status" value="1"/>
</dbReference>
<protein>
    <submittedName>
        <fullName evidence="3">GAF domain-containing protein</fullName>
    </submittedName>
</protein>
<reference evidence="3" key="1">
    <citation type="submission" date="2023-06" db="EMBL/GenBank/DDBJ databases">
        <title>Genomic of Parafulvivirga corallium.</title>
        <authorList>
            <person name="Wang G."/>
        </authorList>
    </citation>
    <scope>NUCLEOTIDE SEQUENCE</scope>
    <source>
        <strain evidence="3">BMA10</strain>
    </source>
</reference>
<proteinExistence type="predicted"/>
<dbReference type="InterPro" id="IPR029016">
    <property type="entry name" value="GAF-like_dom_sf"/>
</dbReference>
<feature type="domain" description="PAS" evidence="2">
    <location>
        <begin position="297"/>
        <end position="342"/>
    </location>
</feature>
<dbReference type="InterPro" id="IPR035965">
    <property type="entry name" value="PAS-like_dom_sf"/>
</dbReference>
<organism evidence="3 4">
    <name type="scientific">Splendidivirga corallicola</name>
    <dbReference type="NCBI Taxonomy" id="3051826"/>
    <lineage>
        <taxon>Bacteria</taxon>
        <taxon>Pseudomonadati</taxon>
        <taxon>Bacteroidota</taxon>
        <taxon>Cytophagia</taxon>
        <taxon>Cytophagales</taxon>
        <taxon>Splendidivirgaceae</taxon>
        <taxon>Splendidivirga</taxon>
    </lineage>
</organism>
<feature type="coiled-coil region" evidence="1">
    <location>
        <begin position="249"/>
        <end position="293"/>
    </location>
</feature>
<keyword evidence="1" id="KW-0175">Coiled coil</keyword>
<dbReference type="NCBIfam" id="TIGR00229">
    <property type="entry name" value="sensory_box"/>
    <property type="match status" value="1"/>
</dbReference>
<dbReference type="SUPFAM" id="SSF55781">
    <property type="entry name" value="GAF domain-like"/>
    <property type="match status" value="1"/>
</dbReference>
<dbReference type="SMART" id="SM00065">
    <property type="entry name" value="GAF"/>
    <property type="match status" value="1"/>
</dbReference>
<dbReference type="PROSITE" id="PS50112">
    <property type="entry name" value="PAS"/>
    <property type="match status" value="1"/>
</dbReference>